<feature type="compositionally biased region" description="Basic residues" evidence="1">
    <location>
        <begin position="109"/>
        <end position="126"/>
    </location>
</feature>
<dbReference type="EMBL" id="MAYT01000030">
    <property type="protein sequence ID" value="OCA82000.1"/>
    <property type="molecule type" value="Genomic_DNA"/>
</dbReference>
<feature type="region of interest" description="Disordered" evidence="1">
    <location>
        <begin position="107"/>
        <end position="126"/>
    </location>
</feature>
<comment type="caution">
    <text evidence="2">The sequence shown here is derived from an EMBL/GenBank/DDBJ whole genome shotgun (WGS) entry which is preliminary data.</text>
</comment>
<keyword evidence="3" id="KW-1185">Reference proteome</keyword>
<sequence>MNQDQDMWQDQSARQDEHIEQEYNMWQDPYAVPDMRDCMPHCNEPMPMPMTMPMMYPEYTQMMPMGGMESYPHHHHHHHHHYHHYMEYPHVTQQQAVLITQPPMMPYPMHHKPHHHKKHHKKHHKN</sequence>
<dbReference type="Proteomes" id="UP000092578">
    <property type="component" value="Unassembled WGS sequence"/>
</dbReference>
<name>A0A1B9ADT9_9BACI</name>
<organism evidence="2 3">
    <name type="scientific">Pseudobacillus wudalianchiensis</name>
    <dbReference type="NCBI Taxonomy" id="1743143"/>
    <lineage>
        <taxon>Bacteria</taxon>
        <taxon>Bacillati</taxon>
        <taxon>Bacillota</taxon>
        <taxon>Bacilli</taxon>
        <taxon>Bacillales</taxon>
        <taxon>Bacillaceae</taxon>
        <taxon>Pseudobacillus</taxon>
    </lineage>
</organism>
<accession>A0A1B9ADT9</accession>
<gene>
    <name evidence="2" type="ORF">A8F95_14935</name>
</gene>
<evidence type="ECO:0000256" key="1">
    <source>
        <dbReference type="SAM" id="MobiDB-lite"/>
    </source>
</evidence>
<evidence type="ECO:0000313" key="3">
    <source>
        <dbReference type="Proteomes" id="UP000092578"/>
    </source>
</evidence>
<proteinExistence type="predicted"/>
<protein>
    <submittedName>
        <fullName evidence="2">Uncharacterized protein</fullName>
    </submittedName>
</protein>
<evidence type="ECO:0000313" key="2">
    <source>
        <dbReference type="EMBL" id="OCA82000.1"/>
    </source>
</evidence>
<dbReference type="AlphaFoldDB" id="A0A1B9ADT9"/>
<dbReference type="RefSeq" id="WP_065411892.1">
    <property type="nucleotide sequence ID" value="NZ_MAYT01000030.1"/>
</dbReference>
<reference evidence="3" key="1">
    <citation type="submission" date="2016-05" db="EMBL/GenBank/DDBJ databases">
        <authorList>
            <person name="Liu B."/>
            <person name="Wang J."/>
            <person name="Zhu Y."/>
            <person name="Liu G."/>
            <person name="Chen Q."/>
            <person name="Chen Z."/>
            <person name="Lan J."/>
            <person name="Che J."/>
            <person name="Ge C."/>
            <person name="Shi H."/>
            <person name="Pan Z."/>
            <person name="Liu X."/>
        </authorList>
    </citation>
    <scope>NUCLEOTIDE SEQUENCE [LARGE SCALE GENOMIC DNA]</scope>
    <source>
        <strain evidence="3">FJAT-27215</strain>
    </source>
</reference>